<name>A0ABW3TU44_9BACL</name>
<feature type="domain" description="HTH cro/C1-type" evidence="3">
    <location>
        <begin position="8"/>
        <end position="42"/>
    </location>
</feature>
<feature type="compositionally biased region" description="Acidic residues" evidence="1">
    <location>
        <begin position="175"/>
        <end position="192"/>
    </location>
</feature>
<feature type="transmembrane region" description="Helical" evidence="2">
    <location>
        <begin position="107"/>
        <end position="128"/>
    </location>
</feature>
<sequence>MTGLGARLKEARTAKGYSLDDLQSITKIQKRYLSGIENEDYSMMPGAFYVRAFIKQYAEAVELDADEMLALYRETAVHDQIEEETPQISQPMTRKRGLKTNSRLNEAIPKVIVALFIIVIIVVMWVLWQYGLSKKTGMDGVIEPDPKVTMDSNDSSSKPNPVIDEEEDKDTKEQVDDEKPEDDVTPDEEEVEQSLTFVNTSGEDSIYTLSDADTFQLRIETTGDSWIGVTDESRKERTPGATVLTAGQSVDLDVSDVEFVRIRVGRTNSTNIFVNDEKLEYNSNAITQNIIIEYKK</sequence>
<evidence type="ECO:0000256" key="2">
    <source>
        <dbReference type="SAM" id="Phobius"/>
    </source>
</evidence>
<dbReference type="PANTHER" id="PTHR34475:SF1">
    <property type="entry name" value="CYTOSKELETON PROTEIN RODZ"/>
    <property type="match status" value="1"/>
</dbReference>
<gene>
    <name evidence="4" type="ORF">ACFQ38_03580</name>
</gene>
<dbReference type="InterPro" id="IPR025194">
    <property type="entry name" value="RodZ-like_C"/>
</dbReference>
<dbReference type="SUPFAM" id="SSF47413">
    <property type="entry name" value="lambda repressor-like DNA-binding domains"/>
    <property type="match status" value="1"/>
</dbReference>
<keyword evidence="5" id="KW-1185">Reference proteome</keyword>
<proteinExistence type="predicted"/>
<dbReference type="CDD" id="cd00093">
    <property type="entry name" value="HTH_XRE"/>
    <property type="match status" value="1"/>
</dbReference>
<protein>
    <submittedName>
        <fullName evidence="4">RodZ domain-containing protein</fullName>
    </submittedName>
</protein>
<dbReference type="PANTHER" id="PTHR34475">
    <property type="match status" value="1"/>
</dbReference>
<dbReference type="Proteomes" id="UP001597231">
    <property type="component" value="Unassembled WGS sequence"/>
</dbReference>
<evidence type="ECO:0000313" key="5">
    <source>
        <dbReference type="Proteomes" id="UP001597231"/>
    </source>
</evidence>
<dbReference type="RefSeq" id="WP_336822532.1">
    <property type="nucleotide sequence ID" value="NZ_JBHTLT010000016.1"/>
</dbReference>
<evidence type="ECO:0000313" key="4">
    <source>
        <dbReference type="EMBL" id="MFD1204215.1"/>
    </source>
</evidence>
<dbReference type="Pfam" id="PF13464">
    <property type="entry name" value="RodZ_C"/>
    <property type="match status" value="1"/>
</dbReference>
<keyword evidence="2" id="KW-1133">Transmembrane helix</keyword>
<feature type="compositionally biased region" description="Polar residues" evidence="1">
    <location>
        <begin position="150"/>
        <end position="159"/>
    </location>
</feature>
<feature type="region of interest" description="Disordered" evidence="1">
    <location>
        <begin position="143"/>
        <end position="192"/>
    </location>
</feature>
<accession>A0ABW3TU44</accession>
<comment type="caution">
    <text evidence="4">The sequence shown here is derived from an EMBL/GenBank/DDBJ whole genome shotgun (WGS) entry which is preliminary data.</text>
</comment>
<evidence type="ECO:0000259" key="3">
    <source>
        <dbReference type="PROSITE" id="PS50943"/>
    </source>
</evidence>
<keyword evidence="2" id="KW-0812">Transmembrane</keyword>
<dbReference type="InterPro" id="IPR001387">
    <property type="entry name" value="Cro/C1-type_HTH"/>
</dbReference>
<organism evidence="4 5">
    <name type="scientific">Sporosarcina contaminans</name>
    <dbReference type="NCBI Taxonomy" id="633403"/>
    <lineage>
        <taxon>Bacteria</taxon>
        <taxon>Bacillati</taxon>
        <taxon>Bacillota</taxon>
        <taxon>Bacilli</taxon>
        <taxon>Bacillales</taxon>
        <taxon>Caryophanaceae</taxon>
        <taxon>Sporosarcina</taxon>
    </lineage>
</organism>
<dbReference type="Pfam" id="PF13413">
    <property type="entry name" value="HTH_25"/>
    <property type="match status" value="1"/>
</dbReference>
<dbReference type="PROSITE" id="PS50943">
    <property type="entry name" value="HTH_CROC1"/>
    <property type="match status" value="1"/>
</dbReference>
<dbReference type="InterPro" id="IPR050400">
    <property type="entry name" value="Bact_Cytoskel_RodZ"/>
</dbReference>
<dbReference type="EMBL" id="JBHTLT010000016">
    <property type="protein sequence ID" value="MFD1204215.1"/>
    <property type="molecule type" value="Genomic_DNA"/>
</dbReference>
<reference evidence="5" key="1">
    <citation type="journal article" date="2019" name="Int. J. Syst. Evol. Microbiol.">
        <title>The Global Catalogue of Microorganisms (GCM) 10K type strain sequencing project: providing services to taxonomists for standard genome sequencing and annotation.</title>
        <authorList>
            <consortium name="The Broad Institute Genomics Platform"/>
            <consortium name="The Broad Institute Genome Sequencing Center for Infectious Disease"/>
            <person name="Wu L."/>
            <person name="Ma J."/>
        </authorList>
    </citation>
    <scope>NUCLEOTIDE SEQUENCE [LARGE SCALE GENOMIC DNA]</scope>
    <source>
        <strain evidence="5">CCUG 53915</strain>
    </source>
</reference>
<dbReference type="SMART" id="SM00530">
    <property type="entry name" value="HTH_XRE"/>
    <property type="match status" value="1"/>
</dbReference>
<keyword evidence="2" id="KW-0472">Membrane</keyword>
<dbReference type="Gene3D" id="1.10.260.40">
    <property type="entry name" value="lambda repressor-like DNA-binding domains"/>
    <property type="match status" value="1"/>
</dbReference>
<dbReference type="InterPro" id="IPR010982">
    <property type="entry name" value="Lambda_DNA-bd_dom_sf"/>
</dbReference>
<evidence type="ECO:0000256" key="1">
    <source>
        <dbReference type="SAM" id="MobiDB-lite"/>
    </source>
</evidence>